<reference evidence="2 3" key="1">
    <citation type="submission" date="2024-11" db="EMBL/GenBank/DDBJ databases">
        <title>Chromosome-level genome assembly of the freshwater bivalve Anodonta woodiana.</title>
        <authorList>
            <person name="Chen X."/>
        </authorList>
    </citation>
    <scope>NUCLEOTIDE SEQUENCE [LARGE SCALE GENOMIC DNA]</scope>
    <source>
        <strain evidence="2">MN2024</strain>
        <tissue evidence="2">Gills</tissue>
    </source>
</reference>
<evidence type="ECO:0000313" key="3">
    <source>
        <dbReference type="Proteomes" id="UP001634394"/>
    </source>
</evidence>
<dbReference type="Proteomes" id="UP001634394">
    <property type="component" value="Unassembled WGS sequence"/>
</dbReference>
<feature type="transmembrane region" description="Helical" evidence="1">
    <location>
        <begin position="143"/>
        <end position="166"/>
    </location>
</feature>
<proteinExistence type="predicted"/>
<feature type="transmembrane region" description="Helical" evidence="1">
    <location>
        <begin position="12"/>
        <end position="31"/>
    </location>
</feature>
<keyword evidence="3" id="KW-1185">Reference proteome</keyword>
<comment type="caution">
    <text evidence="2">The sequence shown here is derived from an EMBL/GenBank/DDBJ whole genome shotgun (WGS) entry which is preliminary data.</text>
</comment>
<sequence length="186" mass="20332">MKKTIINIQVLVGFVLPLFLQSLGLFSPFWATDGNTNKGLFYQCAGSTCNSESGILNGATLGLECTAFIMMALSLLVFGVGVVCYGPDELGEFNNSTSEACYSVCKLYAMQCFCCFPCSGLLSLVGCIVFSSDFNTEELGWSFYMCIAAGSVVFLNVCVPCCDWICKKKSEESVVKSLVYDMYFRK</sequence>
<feature type="transmembrane region" description="Helical" evidence="1">
    <location>
        <begin position="67"/>
        <end position="86"/>
    </location>
</feature>
<protein>
    <submittedName>
        <fullName evidence="2">Uncharacterized protein</fullName>
    </submittedName>
</protein>
<keyword evidence="1" id="KW-0812">Transmembrane</keyword>
<dbReference type="AlphaFoldDB" id="A0ABD3TY12"/>
<keyword evidence="1" id="KW-0472">Membrane</keyword>
<evidence type="ECO:0000313" key="2">
    <source>
        <dbReference type="EMBL" id="KAL3841707.1"/>
    </source>
</evidence>
<dbReference type="EMBL" id="JBJQND010000017">
    <property type="protein sequence ID" value="KAL3841707.1"/>
    <property type="molecule type" value="Genomic_DNA"/>
</dbReference>
<keyword evidence="1" id="KW-1133">Transmembrane helix</keyword>
<evidence type="ECO:0000256" key="1">
    <source>
        <dbReference type="SAM" id="Phobius"/>
    </source>
</evidence>
<organism evidence="2 3">
    <name type="scientific">Sinanodonta woodiana</name>
    <name type="common">Chinese pond mussel</name>
    <name type="synonym">Anodonta woodiana</name>
    <dbReference type="NCBI Taxonomy" id="1069815"/>
    <lineage>
        <taxon>Eukaryota</taxon>
        <taxon>Metazoa</taxon>
        <taxon>Spiralia</taxon>
        <taxon>Lophotrochozoa</taxon>
        <taxon>Mollusca</taxon>
        <taxon>Bivalvia</taxon>
        <taxon>Autobranchia</taxon>
        <taxon>Heteroconchia</taxon>
        <taxon>Palaeoheterodonta</taxon>
        <taxon>Unionida</taxon>
        <taxon>Unionoidea</taxon>
        <taxon>Unionidae</taxon>
        <taxon>Unioninae</taxon>
        <taxon>Sinanodonta</taxon>
    </lineage>
</organism>
<gene>
    <name evidence="2" type="ORF">ACJMK2_019813</name>
</gene>
<accession>A0ABD3TY12</accession>
<name>A0ABD3TY12_SINWO</name>
<feature type="transmembrane region" description="Helical" evidence="1">
    <location>
        <begin position="107"/>
        <end position="131"/>
    </location>
</feature>